<protein>
    <submittedName>
        <fullName evidence="1">Uncharacterized protein</fullName>
    </submittedName>
</protein>
<dbReference type="InParanoid" id="L9KJU0"/>
<name>L9KJU0_TUPCH</name>
<keyword evidence="2" id="KW-1185">Reference proteome</keyword>
<dbReference type="EMBL" id="KB320790">
    <property type="protein sequence ID" value="ELW63215.1"/>
    <property type="molecule type" value="Genomic_DNA"/>
</dbReference>
<dbReference type="AlphaFoldDB" id="L9KJU0"/>
<evidence type="ECO:0000313" key="1">
    <source>
        <dbReference type="EMBL" id="ELW63215.1"/>
    </source>
</evidence>
<organism evidence="1 2">
    <name type="scientific">Tupaia chinensis</name>
    <name type="common">Chinese tree shrew</name>
    <name type="synonym">Tupaia belangeri chinensis</name>
    <dbReference type="NCBI Taxonomy" id="246437"/>
    <lineage>
        <taxon>Eukaryota</taxon>
        <taxon>Metazoa</taxon>
        <taxon>Chordata</taxon>
        <taxon>Craniata</taxon>
        <taxon>Vertebrata</taxon>
        <taxon>Euteleostomi</taxon>
        <taxon>Mammalia</taxon>
        <taxon>Eutheria</taxon>
        <taxon>Euarchontoglires</taxon>
        <taxon>Scandentia</taxon>
        <taxon>Tupaiidae</taxon>
        <taxon>Tupaia</taxon>
    </lineage>
</organism>
<accession>L9KJU0</accession>
<sequence length="84" mass="10008">MQYDQRQPGEVDAKVYGKESCEVRLVEADVMDQHANPRIWALAYESEDLERTMAIGEGEMWEKYCFKENLEEEYRMRVQGREVN</sequence>
<reference evidence="2" key="2">
    <citation type="journal article" date="2013" name="Nat. Commun.">
        <title>Genome of the Chinese tree shrew.</title>
        <authorList>
            <person name="Fan Y."/>
            <person name="Huang Z.Y."/>
            <person name="Cao C.C."/>
            <person name="Chen C.S."/>
            <person name="Chen Y.X."/>
            <person name="Fan D.D."/>
            <person name="He J."/>
            <person name="Hou H.L."/>
            <person name="Hu L."/>
            <person name="Hu X.T."/>
            <person name="Jiang X.T."/>
            <person name="Lai R."/>
            <person name="Lang Y.S."/>
            <person name="Liang B."/>
            <person name="Liao S.G."/>
            <person name="Mu D."/>
            <person name="Ma Y.Y."/>
            <person name="Niu Y.Y."/>
            <person name="Sun X.Q."/>
            <person name="Xia J.Q."/>
            <person name="Xiao J."/>
            <person name="Xiong Z.Q."/>
            <person name="Xu L."/>
            <person name="Yang L."/>
            <person name="Zhang Y."/>
            <person name="Zhao W."/>
            <person name="Zhao X.D."/>
            <person name="Zheng Y.T."/>
            <person name="Zhou J.M."/>
            <person name="Zhu Y.B."/>
            <person name="Zhang G.J."/>
            <person name="Wang J."/>
            <person name="Yao Y.G."/>
        </authorList>
    </citation>
    <scope>NUCLEOTIDE SEQUENCE [LARGE SCALE GENOMIC DNA]</scope>
</reference>
<reference evidence="2" key="1">
    <citation type="submission" date="2012-07" db="EMBL/GenBank/DDBJ databases">
        <title>Genome of the Chinese tree shrew, a rising model animal genetically related to primates.</title>
        <authorList>
            <person name="Zhang G."/>
            <person name="Fan Y."/>
            <person name="Yao Y."/>
            <person name="Huang Z."/>
        </authorList>
    </citation>
    <scope>NUCLEOTIDE SEQUENCE [LARGE SCALE GENOMIC DNA]</scope>
</reference>
<gene>
    <name evidence="1" type="ORF">TREES_T100005471</name>
</gene>
<proteinExistence type="predicted"/>
<evidence type="ECO:0000313" key="2">
    <source>
        <dbReference type="Proteomes" id="UP000011518"/>
    </source>
</evidence>
<dbReference type="Proteomes" id="UP000011518">
    <property type="component" value="Unassembled WGS sequence"/>
</dbReference>